<gene>
    <name evidence="3" type="ORF">M0R88_14135</name>
</gene>
<name>A0A8U0IHU6_9EURY</name>
<feature type="coiled-coil region" evidence="1">
    <location>
        <begin position="35"/>
        <end position="65"/>
    </location>
</feature>
<dbReference type="Proteomes" id="UP000830434">
    <property type="component" value="Chromosome"/>
</dbReference>
<evidence type="ECO:0000256" key="1">
    <source>
        <dbReference type="SAM" id="Coils"/>
    </source>
</evidence>
<proteinExistence type="predicted"/>
<protein>
    <submittedName>
        <fullName evidence="3">Uncharacterized protein</fullName>
    </submittedName>
</protein>
<dbReference type="KEGG" id="haxz:M0R88_14135"/>
<keyword evidence="1" id="KW-0175">Coiled coil</keyword>
<dbReference type="EMBL" id="CP096658">
    <property type="protein sequence ID" value="UPV99648.1"/>
    <property type="molecule type" value="Genomic_DNA"/>
</dbReference>
<keyword evidence="4" id="KW-1185">Reference proteome</keyword>
<evidence type="ECO:0000313" key="4">
    <source>
        <dbReference type="Proteomes" id="UP000830434"/>
    </source>
</evidence>
<evidence type="ECO:0000313" key="3">
    <source>
        <dbReference type="EMBL" id="UPV99648.1"/>
    </source>
</evidence>
<feature type="region of interest" description="Disordered" evidence="2">
    <location>
        <begin position="85"/>
        <end position="108"/>
    </location>
</feature>
<dbReference type="RefSeq" id="WP_248654139.1">
    <property type="nucleotide sequence ID" value="NZ_CP096658.1"/>
</dbReference>
<dbReference type="GeneID" id="72191016"/>
<sequence length="108" mass="12081">MEDDGIEAVLDGDESVSDLDDEQIEAVLDDIDDAVARIDATIESLNRHKRTLREKADELRTFQKQRELFPEDAVESLDNLVDTVSTLESEDDADGATSLIGDETDRRE</sequence>
<evidence type="ECO:0000256" key="2">
    <source>
        <dbReference type="SAM" id="MobiDB-lite"/>
    </source>
</evidence>
<accession>A0A8U0IHU6</accession>
<reference evidence="3" key="1">
    <citation type="submission" date="2022-04" db="EMBL/GenBank/DDBJ databases">
        <title>Diverse halophilic archaea isolated from saline environments.</title>
        <authorList>
            <person name="Cui H.-L."/>
        </authorList>
    </citation>
    <scope>NUCLEOTIDE SEQUENCE</scope>
    <source>
        <strain evidence="3">XZYJT40</strain>
    </source>
</reference>
<dbReference type="AlphaFoldDB" id="A0A8U0IHU6"/>
<organism evidence="3 4">
    <name type="scientific">Halorussus gelatinilyticus</name>
    <dbReference type="NCBI Taxonomy" id="2937524"/>
    <lineage>
        <taxon>Archaea</taxon>
        <taxon>Methanobacteriati</taxon>
        <taxon>Methanobacteriota</taxon>
        <taxon>Stenosarchaea group</taxon>
        <taxon>Halobacteria</taxon>
        <taxon>Halobacteriales</taxon>
        <taxon>Haladaptataceae</taxon>
        <taxon>Halorussus</taxon>
    </lineage>
</organism>